<keyword evidence="2" id="KW-1133">Transmembrane helix</keyword>
<keyword evidence="2" id="KW-0472">Membrane</keyword>
<dbReference type="PANTHER" id="PTHR30336">
    <property type="entry name" value="INNER MEMBRANE PROTEIN, PROBABLE PERMEASE"/>
    <property type="match status" value="1"/>
</dbReference>
<comment type="caution">
    <text evidence="4">The sequence shown here is derived from an EMBL/GenBank/DDBJ whole genome shotgun (WGS) entry which is preliminary data.</text>
</comment>
<feature type="domain" description="DUF218" evidence="3">
    <location>
        <begin position="69"/>
        <end position="223"/>
    </location>
</feature>
<dbReference type="Proteomes" id="UP001501138">
    <property type="component" value="Unassembled WGS sequence"/>
</dbReference>
<evidence type="ECO:0000256" key="2">
    <source>
        <dbReference type="SAM" id="Phobius"/>
    </source>
</evidence>
<name>A0ABN2J070_9MICO</name>
<dbReference type="PANTHER" id="PTHR30336:SF6">
    <property type="entry name" value="INTEGRAL MEMBRANE PROTEIN"/>
    <property type="match status" value="1"/>
</dbReference>
<keyword evidence="5" id="KW-1185">Reference proteome</keyword>
<reference evidence="4 5" key="1">
    <citation type="journal article" date="2019" name="Int. J. Syst. Evol. Microbiol.">
        <title>The Global Catalogue of Microorganisms (GCM) 10K type strain sequencing project: providing services to taxonomists for standard genome sequencing and annotation.</title>
        <authorList>
            <consortium name="The Broad Institute Genomics Platform"/>
            <consortium name="The Broad Institute Genome Sequencing Center for Infectious Disease"/>
            <person name="Wu L."/>
            <person name="Ma J."/>
        </authorList>
    </citation>
    <scope>NUCLEOTIDE SEQUENCE [LARGE SCALE GENOMIC DNA]</scope>
    <source>
        <strain evidence="4 5">JCM 15589</strain>
    </source>
</reference>
<evidence type="ECO:0000256" key="1">
    <source>
        <dbReference type="SAM" id="MobiDB-lite"/>
    </source>
</evidence>
<evidence type="ECO:0000313" key="5">
    <source>
        <dbReference type="Proteomes" id="UP001501138"/>
    </source>
</evidence>
<gene>
    <name evidence="4" type="ORF">GCM10009809_08670</name>
</gene>
<keyword evidence="2" id="KW-0812">Transmembrane</keyword>
<dbReference type="EMBL" id="BAAAPM010000003">
    <property type="protein sequence ID" value="GAA1714773.1"/>
    <property type="molecule type" value="Genomic_DNA"/>
</dbReference>
<dbReference type="InterPro" id="IPR003848">
    <property type="entry name" value="DUF218"/>
</dbReference>
<proteinExistence type="predicted"/>
<dbReference type="Pfam" id="PF02698">
    <property type="entry name" value="DUF218"/>
    <property type="match status" value="1"/>
</dbReference>
<evidence type="ECO:0000313" key="4">
    <source>
        <dbReference type="EMBL" id="GAA1714773.1"/>
    </source>
</evidence>
<organism evidence="4 5">
    <name type="scientific">Isoptericola hypogeus</name>
    <dbReference type="NCBI Taxonomy" id="300179"/>
    <lineage>
        <taxon>Bacteria</taxon>
        <taxon>Bacillati</taxon>
        <taxon>Actinomycetota</taxon>
        <taxon>Actinomycetes</taxon>
        <taxon>Micrococcales</taxon>
        <taxon>Promicromonosporaceae</taxon>
        <taxon>Isoptericola</taxon>
    </lineage>
</organism>
<feature type="region of interest" description="Disordered" evidence="1">
    <location>
        <begin position="1"/>
        <end position="20"/>
    </location>
</feature>
<feature type="compositionally biased region" description="Pro residues" evidence="1">
    <location>
        <begin position="1"/>
        <end position="19"/>
    </location>
</feature>
<sequence length="226" mass="24240">MDQPAPPTPALPRPAPPIEPRARRRARRRWWLAGAAGALVLAVALPVAWVQLTGQARVRPSVDAVEEADAILVLGAGLRADGTPSPYLQRRLNAAAELYHAGVAAAVVLSGDAHPLPDGSTYDEPASMREWISDLGVPDDALTLDREGFDTTASCRRTAELTGARTAVVVTQDYHLRRALFSCARAGLDAQGVGVSAESARPPQWVWWHVREVPASWRAAVRELGA</sequence>
<feature type="transmembrane region" description="Helical" evidence="2">
    <location>
        <begin position="30"/>
        <end position="52"/>
    </location>
</feature>
<dbReference type="RefSeq" id="WP_344246032.1">
    <property type="nucleotide sequence ID" value="NZ_BAAAPM010000003.1"/>
</dbReference>
<accession>A0ABN2J070</accession>
<evidence type="ECO:0000259" key="3">
    <source>
        <dbReference type="Pfam" id="PF02698"/>
    </source>
</evidence>
<protein>
    <recommendedName>
        <fullName evidence="3">DUF218 domain-containing protein</fullName>
    </recommendedName>
</protein>
<dbReference type="CDD" id="cd06259">
    <property type="entry name" value="YdcF-like"/>
    <property type="match status" value="1"/>
</dbReference>
<dbReference type="InterPro" id="IPR051599">
    <property type="entry name" value="Cell_Envelope_Assoc"/>
</dbReference>